<feature type="domain" description="Integrase catalytic" evidence="10">
    <location>
        <begin position="1046"/>
        <end position="1226"/>
    </location>
</feature>
<dbReference type="SUPFAM" id="SSF50630">
    <property type="entry name" value="Acid proteases"/>
    <property type="match status" value="1"/>
</dbReference>
<gene>
    <name evidence="11" type="ORF">AWC38_SpisGene2591</name>
</gene>
<dbReference type="InterPro" id="IPR036397">
    <property type="entry name" value="RNaseH_sf"/>
</dbReference>
<dbReference type="Gene3D" id="3.30.70.270">
    <property type="match status" value="1"/>
</dbReference>
<dbReference type="EC" id="2.7.7.49" evidence="1"/>
<dbReference type="Proteomes" id="UP000225706">
    <property type="component" value="Unassembled WGS sequence"/>
</dbReference>
<accession>A0A2B4SVL4</accession>
<dbReference type="Pfam" id="PF17917">
    <property type="entry name" value="RT_RNaseH"/>
    <property type="match status" value="1"/>
</dbReference>
<dbReference type="InterPro" id="IPR000477">
    <property type="entry name" value="RT_dom"/>
</dbReference>
<dbReference type="Pfam" id="PF18701">
    <property type="entry name" value="DUF5641"/>
    <property type="match status" value="1"/>
</dbReference>
<dbReference type="Gene3D" id="3.10.10.10">
    <property type="entry name" value="HIV Type 1 Reverse Transcriptase, subunit A, domain 1"/>
    <property type="match status" value="2"/>
</dbReference>
<dbReference type="GO" id="GO:0015074">
    <property type="term" value="P:DNA integration"/>
    <property type="evidence" value="ECO:0007669"/>
    <property type="project" value="InterPro"/>
</dbReference>
<evidence type="ECO:0000256" key="1">
    <source>
        <dbReference type="ARBA" id="ARBA00012493"/>
    </source>
</evidence>
<evidence type="ECO:0000256" key="6">
    <source>
        <dbReference type="ARBA" id="ARBA00022801"/>
    </source>
</evidence>
<dbReference type="GO" id="GO:0016787">
    <property type="term" value="F:hydrolase activity"/>
    <property type="evidence" value="ECO:0007669"/>
    <property type="project" value="UniProtKB-KW"/>
</dbReference>
<dbReference type="OrthoDB" id="5984638at2759"/>
<dbReference type="Pfam" id="PF03372">
    <property type="entry name" value="Exo_endo_phos"/>
    <property type="match status" value="1"/>
</dbReference>
<dbReference type="InterPro" id="IPR021109">
    <property type="entry name" value="Peptidase_aspartic_dom_sf"/>
</dbReference>
<comment type="caution">
    <text evidence="11">The sequence shown here is derived from an EMBL/GenBank/DDBJ whole genome shotgun (WGS) entry which is preliminary data.</text>
</comment>
<keyword evidence="3" id="KW-0548">Nucleotidyltransferase</keyword>
<keyword evidence="5" id="KW-0255">Endonuclease</keyword>
<dbReference type="Pfam" id="PF00078">
    <property type="entry name" value="RVT_1"/>
    <property type="match status" value="2"/>
</dbReference>
<dbReference type="CDD" id="cd09274">
    <property type="entry name" value="RNase_HI_RT_Ty3"/>
    <property type="match status" value="1"/>
</dbReference>
<dbReference type="SUPFAM" id="SSF56672">
    <property type="entry name" value="DNA/RNA polymerases"/>
    <property type="match status" value="4"/>
</dbReference>
<dbReference type="Gene3D" id="3.30.420.10">
    <property type="entry name" value="Ribonuclease H-like superfamily/Ribonuclease H"/>
    <property type="match status" value="1"/>
</dbReference>
<dbReference type="SUPFAM" id="SSF56219">
    <property type="entry name" value="DNase I-like"/>
    <property type="match status" value="1"/>
</dbReference>
<sequence length="2721" mass="307366">MEALTSELDVQLKLLTFTRGKTKGIVEKANTEGNERHCEALRTIVKKVEGVKTQIQQAKLESGIQVDELAKWSAGIEAQQEMADKEIKHLSERLVQINYKTSLQAKKCEEELVERDREKQLQFERAQLEQKLEFEKKMEEAKKSQLGQVVASSSPVKSAKLPKLVITKFSGELTDWPWFWNQFEAEINHSEVAAVTKFSRFNVQLLETLGELKEIRGYVRMSIDKLQGIMGDLVRTDDNWRVGLSELHGSSQELDREESRRTLGEQLMTATSAGKTAVIHPVVVVKVQGVKCRALLDTGAGSSYASAALLNLLRAHPYQRKVRQIEMMSGMVMKQVEIFQVQVSSTSGEFCLNTEVTKVDKNQLLSLENSRYEQCSAKYVHLKGTEMEDKDSKDILPVDLILGASDFAKIKTETAPHVGAQGEPKGEKTKFSWTIMSPGKEVDLSPMFFTQTSHVDYDNLCKLDVLGLSDSSTGDQTEVYAEFKEQLTQDAEGWYETGLPWRGNHPPLSSNEVVSLRQLGNLVRKLHSQGTIERCDQVIQDQIKAGIVEKVSGPVTGSGEFYIPHKPVVRESAETTKLHVIYDASARANSGVPLLNECLNPGPPLQNQLWNVLVRAHFHPVAIAGDIKQAFLQVRIQEEDRDALRFHWLKDLNSQTLEVLRFTRALFGLTCSPFLLGGVVQHLLESCREKYPRIVCEIEKSLYVDDLISRASTLAQAETIKSASIEIFAKRTFELHKWHSNVKELESAYPVPVSEEETYAKEQLGTSRKEGASLLSLQWNKESDTTSVIFPSEGTEPTKRGILGKVAKIYDPLGLVSPITLGGKFLYRDICAAKLAWDAKLPSDLMQNWVQWEKLPNHVTVPRPLAAYQEDIQTIELHAFGDASRKGVAAAVYAVVMQEKGVNQGLVASKARLAKKGLTIPRLELVSGHMAVNLLSNNSRTMQTKKLGGPLTAVETKKAELFWVPRVQARASADERYQEDKLQLNLQAKEDGVLECRGRIQGHYPIFLPDRQRYTEKLVAQAHVAVLHGGVGSTMAKGTFQGIAQWLKHPSKSLEWTLRDRCSTGRRLKRKAYILLYASSLTCAVYVDLVSNLETTGFIRSLKCFIARRGRPQRIYSDNGKTFVGASKWVKQVMKDERIYGFLAQQGIEWKFHLSRAPWWGGQFERLIRLVKGSLYKSIRNGLSWNELKEVLLDVEVALNNRPLNYVEDDIELPILTPSSLLHMQPNTLPELEPNHIQDYDLRKCAKYLGKCKDVVWSRWTQEYLRGLRERHRLKHKGDSAHPVEGDVVIIKSNEKNHVQWKLGVVINLIIGRDGVIRGAKLSTPKSVIECPIQHLYPLEITCDMTVGPASLNPTVPALRPRRNTAVVARAHERREALRIFSTYAYVFASDESSLGRTKVLQDQIPTCDDIPVNQLTEGKEHLQDLLDKGVIRPSQNNYASPVVLVHKKNGALRMCVDYQQLNTKNKRQESNGRLKSVMLCKLFHRACFALTLIALAGDIEINPGYQTFADIKSTRGLKIAHLNIRSLANKTDSLRLEGINNKTFDMLTLSETWLDSSTSDAEIKLPGFVCIRLDRTGNKEGYGGVAMYVREDVAFRLRNDINTGGQECLWIELIRDKCKPTLLCCAYRAPDADLCTFISSLRDSMPAVDLEKSDVIILGDLNANMMPNSKSPKKDKQLLLTFSRAFDFTQLIKEPTRISDTSRTLIDLIFVNNEHRIVKSGVVPFPLSDHYLVFCILKTGVHTKAHPRMFEYRSYKNFDANSFNEDLRNVPWHVVDNENNIDDALLTWNKLFSEVADDHAPVKRRRVKGTPIPWMNSKISESMRDRDWYHRKARKSNSEKHWNTYRKLRNKVNRLVKSAKSKYYCEMIEEARGDHGKMWKAVNEACNRNSSSEKVQCIISDGIQHTTSKSIAVALNSFFASIGKRLADKITTTWSNCNLVLEQPLSQFQLTELEESFVFQQLTSLKTNKAIGLDKISARLLKSSANTITPSITKLLNRSILTGKFPKLWKCSKITALFKSGDRSNASNYRPISILPTLSKILEKAVHSQLYQHLVINNLLTRKQFGFRKGLSTESALTSFADEVLLNMEQGKLCGAVFLDLTKAFDTVDHRILLRKLSKIGLCENSLQWFRSYITDRKQRTCCGNELSDELPVTHGVPQGSILGPLLFVIYINDLPSVLDACQASLYADDTVIYCYGSSSQELTEKLNQDLLAVAKWLNEHKLTLNLDKTKCMLIGSNKKLQRKIALTVSIFDHCINNVTCFKYLGILISSDFSWTNHVEYMAGKVNQRLGLLRRIKHLLPFKARILFYKSLVMPLFEYADLVWGDKHNVTLMSSLQVLQNKAAKIILDRPLYSSASDALTTLKWLTLEKRRFQRRCVHVYKCLNSLTHHELTLVTQQEQHSYNTRNKANLKIPSVKRNWGKQRTGYHAKLHLRTDIRQASPPSSSCLNTTGHVVSADGVATNPVKTEQALTSPPVLAYAVYTQPFNMEVDASNKGLGAVSSQEQDGKVRPITYVSSALGGAERNMENYSSRKLELLALKWVVTEKFQECLTSSTFTVLTDNNPLTYLKAVEQRWVSQLANFTFTIKYHAGNHNANADALSCFNREKPEERDIDQIESLLAATLSTTVLPESLQGQLLQFTVSQQDNFSAVVNQLIVDPPQEYSTSPVSSWNVKQLARLQSVDAAIKHLTHYCAIGRRPMPREKKVETHEVKQLLKQWTK</sequence>
<dbReference type="GO" id="GO:0003676">
    <property type="term" value="F:nucleic acid binding"/>
    <property type="evidence" value="ECO:0007669"/>
    <property type="project" value="InterPro"/>
</dbReference>
<organism evidence="11 12">
    <name type="scientific">Stylophora pistillata</name>
    <name type="common">Smooth cauliflower coral</name>
    <dbReference type="NCBI Taxonomy" id="50429"/>
    <lineage>
        <taxon>Eukaryota</taxon>
        <taxon>Metazoa</taxon>
        <taxon>Cnidaria</taxon>
        <taxon>Anthozoa</taxon>
        <taxon>Hexacorallia</taxon>
        <taxon>Scleractinia</taxon>
        <taxon>Astrocoeniina</taxon>
        <taxon>Pocilloporidae</taxon>
        <taxon>Stylophora</taxon>
    </lineage>
</organism>
<evidence type="ECO:0000256" key="2">
    <source>
        <dbReference type="ARBA" id="ARBA00022679"/>
    </source>
</evidence>
<dbReference type="GO" id="GO:0004519">
    <property type="term" value="F:endonuclease activity"/>
    <property type="evidence" value="ECO:0007669"/>
    <property type="project" value="UniProtKB-KW"/>
</dbReference>
<keyword evidence="4" id="KW-0540">Nuclease</keyword>
<dbReference type="InterPro" id="IPR036691">
    <property type="entry name" value="Endo/exonu/phosph_ase_sf"/>
</dbReference>
<dbReference type="FunFam" id="3.10.20.370:FF:000001">
    <property type="entry name" value="Retrovirus-related Pol polyprotein from transposon 17.6-like protein"/>
    <property type="match status" value="1"/>
</dbReference>
<dbReference type="InterPro" id="IPR001584">
    <property type="entry name" value="Integrase_cat-core"/>
</dbReference>
<dbReference type="Gene3D" id="3.60.10.10">
    <property type="entry name" value="Endonuclease/exonuclease/phosphatase"/>
    <property type="match status" value="1"/>
</dbReference>
<dbReference type="GO" id="GO:0003964">
    <property type="term" value="F:RNA-directed DNA polymerase activity"/>
    <property type="evidence" value="ECO:0007669"/>
    <property type="project" value="UniProtKB-KW"/>
</dbReference>
<evidence type="ECO:0000259" key="9">
    <source>
        <dbReference type="PROSITE" id="PS50878"/>
    </source>
</evidence>
<evidence type="ECO:0000256" key="8">
    <source>
        <dbReference type="SAM" id="Coils"/>
    </source>
</evidence>
<dbReference type="SUPFAM" id="SSF53098">
    <property type="entry name" value="Ribonuclease H-like"/>
    <property type="match status" value="1"/>
</dbReference>
<dbReference type="InterPro" id="IPR041373">
    <property type="entry name" value="RT_RNaseH"/>
</dbReference>
<keyword evidence="6" id="KW-0378">Hydrolase</keyword>
<dbReference type="CDD" id="cd01650">
    <property type="entry name" value="RT_nLTR_like"/>
    <property type="match status" value="1"/>
</dbReference>
<evidence type="ECO:0000313" key="12">
    <source>
        <dbReference type="Proteomes" id="UP000225706"/>
    </source>
</evidence>
<dbReference type="Pfam" id="PF05380">
    <property type="entry name" value="Peptidase_A17"/>
    <property type="match status" value="1"/>
</dbReference>
<dbReference type="PROSITE" id="PS50994">
    <property type="entry name" value="INTEGRASE"/>
    <property type="match status" value="1"/>
</dbReference>
<proteinExistence type="predicted"/>
<protein>
    <recommendedName>
        <fullName evidence="1">RNA-directed DNA polymerase</fullName>
        <ecNumber evidence="1">2.7.7.49</ecNumber>
    </recommendedName>
</protein>
<evidence type="ECO:0000313" key="11">
    <source>
        <dbReference type="EMBL" id="PFX32582.1"/>
    </source>
</evidence>
<dbReference type="InterPro" id="IPR043128">
    <property type="entry name" value="Rev_trsase/Diguanyl_cyclase"/>
</dbReference>
<dbReference type="Gene3D" id="2.40.70.10">
    <property type="entry name" value="Acid Proteases"/>
    <property type="match status" value="1"/>
</dbReference>
<dbReference type="InterPro" id="IPR040676">
    <property type="entry name" value="DUF5641"/>
</dbReference>
<keyword evidence="2" id="KW-0808">Transferase</keyword>
<dbReference type="InterPro" id="IPR012337">
    <property type="entry name" value="RNaseH-like_sf"/>
</dbReference>
<dbReference type="InterPro" id="IPR008042">
    <property type="entry name" value="Retrotrans_Pao"/>
</dbReference>
<dbReference type="InterPro" id="IPR005135">
    <property type="entry name" value="Endo/exonuclease/phosphatase"/>
</dbReference>
<keyword evidence="8" id="KW-0175">Coiled coil</keyword>
<keyword evidence="7" id="KW-0695">RNA-directed DNA polymerase</keyword>
<dbReference type="EMBL" id="LSMT01000021">
    <property type="protein sequence ID" value="PFX32582.1"/>
    <property type="molecule type" value="Genomic_DNA"/>
</dbReference>
<evidence type="ECO:0000256" key="3">
    <source>
        <dbReference type="ARBA" id="ARBA00022695"/>
    </source>
</evidence>
<evidence type="ECO:0000256" key="7">
    <source>
        <dbReference type="ARBA" id="ARBA00022918"/>
    </source>
</evidence>
<dbReference type="PANTHER" id="PTHR47331">
    <property type="entry name" value="PHD-TYPE DOMAIN-CONTAINING PROTEIN"/>
    <property type="match status" value="1"/>
</dbReference>
<feature type="domain" description="Reverse transcriptase" evidence="9">
    <location>
        <begin position="1999"/>
        <end position="2270"/>
    </location>
</feature>
<dbReference type="PROSITE" id="PS50878">
    <property type="entry name" value="RT_POL"/>
    <property type="match status" value="1"/>
</dbReference>
<evidence type="ECO:0000256" key="4">
    <source>
        <dbReference type="ARBA" id="ARBA00022722"/>
    </source>
</evidence>
<dbReference type="InterPro" id="IPR043502">
    <property type="entry name" value="DNA/RNA_pol_sf"/>
</dbReference>
<reference evidence="12" key="1">
    <citation type="journal article" date="2017" name="bioRxiv">
        <title>Comparative analysis of the genomes of Stylophora pistillata and Acropora digitifera provides evidence for extensive differences between species of corals.</title>
        <authorList>
            <person name="Voolstra C.R."/>
            <person name="Li Y."/>
            <person name="Liew Y.J."/>
            <person name="Baumgarten S."/>
            <person name="Zoccola D."/>
            <person name="Flot J.-F."/>
            <person name="Tambutte S."/>
            <person name="Allemand D."/>
            <person name="Aranda M."/>
        </authorList>
    </citation>
    <scope>NUCLEOTIDE SEQUENCE [LARGE SCALE GENOMIC DNA]</scope>
</reference>
<evidence type="ECO:0000256" key="5">
    <source>
        <dbReference type="ARBA" id="ARBA00022759"/>
    </source>
</evidence>
<feature type="coiled-coil region" evidence="8">
    <location>
        <begin position="118"/>
        <end position="145"/>
    </location>
</feature>
<keyword evidence="12" id="KW-1185">Reference proteome</keyword>
<evidence type="ECO:0000259" key="10">
    <source>
        <dbReference type="PROSITE" id="PS50994"/>
    </source>
</evidence>
<dbReference type="PANTHER" id="PTHR47331:SF5">
    <property type="entry name" value="RIBONUCLEASE H"/>
    <property type="match status" value="1"/>
</dbReference>
<dbReference type="Gene3D" id="3.10.20.370">
    <property type="match status" value="1"/>
</dbReference>
<name>A0A2B4SVL4_STYPI</name>